<dbReference type="EMBL" id="CALNXJ010000112">
    <property type="protein sequence ID" value="CAH3165017.1"/>
    <property type="molecule type" value="Genomic_DNA"/>
</dbReference>
<evidence type="ECO:0000313" key="4">
    <source>
        <dbReference type="Proteomes" id="UP001159428"/>
    </source>
</evidence>
<gene>
    <name evidence="3" type="ORF">PMEA_00003306</name>
</gene>
<keyword evidence="1" id="KW-0175">Coiled coil</keyword>
<keyword evidence="4" id="KW-1185">Reference proteome</keyword>
<keyword evidence="2" id="KW-0732">Signal</keyword>
<evidence type="ECO:0000256" key="2">
    <source>
        <dbReference type="SAM" id="SignalP"/>
    </source>
</evidence>
<proteinExistence type="predicted"/>
<comment type="caution">
    <text evidence="3">The sequence shown here is derived from an EMBL/GenBank/DDBJ whole genome shotgun (WGS) entry which is preliminary data.</text>
</comment>
<feature type="chain" id="PRO_5043953446" evidence="2">
    <location>
        <begin position="24"/>
        <end position="317"/>
    </location>
</feature>
<dbReference type="AlphaFoldDB" id="A0AAU9Y250"/>
<name>A0AAU9Y250_9CNID</name>
<feature type="signal peptide" evidence="2">
    <location>
        <begin position="1"/>
        <end position="23"/>
    </location>
</feature>
<protein>
    <submittedName>
        <fullName evidence="3">Uncharacterized protein</fullName>
    </submittedName>
</protein>
<dbReference type="Proteomes" id="UP001159428">
    <property type="component" value="Unassembled WGS sequence"/>
</dbReference>
<organism evidence="3 4">
    <name type="scientific">Pocillopora meandrina</name>
    <dbReference type="NCBI Taxonomy" id="46732"/>
    <lineage>
        <taxon>Eukaryota</taxon>
        <taxon>Metazoa</taxon>
        <taxon>Cnidaria</taxon>
        <taxon>Anthozoa</taxon>
        <taxon>Hexacorallia</taxon>
        <taxon>Scleractinia</taxon>
        <taxon>Astrocoeniina</taxon>
        <taxon>Pocilloporidae</taxon>
        <taxon>Pocillopora</taxon>
    </lineage>
</organism>
<sequence>MGLEAYALVIFSSLALLAVAVDAQNDFGEETNGPKGEKLPWFTYEINNYLIYSLSKKSDQEPNDKSADSVIVGIVEKILRESEIRGVVINSRILNVFRKKISLLHSAFKKASKSGGKSIKKPVDAWKAKNYSFKIFYHELENNPLIEENQQLRGQKRKAELDLAAEQAKRLKIEQELEDVIRDSQNRKEQYKQKFKRLAKKAARMQKKGQRGPNKSKRFTDYTKQHQARLRRGFKEDCQSALSFLGLYNFIATKVEVFNNDTQQYETISLVEEGELQLLETEPRELTDNDIDDINMWVYLKDKLNISNEAWHELAEV</sequence>
<feature type="coiled-coil region" evidence="1">
    <location>
        <begin position="149"/>
        <end position="208"/>
    </location>
</feature>
<evidence type="ECO:0000313" key="3">
    <source>
        <dbReference type="EMBL" id="CAH3165017.1"/>
    </source>
</evidence>
<accession>A0AAU9Y250</accession>
<reference evidence="3 4" key="1">
    <citation type="submission" date="2022-05" db="EMBL/GenBank/DDBJ databases">
        <authorList>
            <consortium name="Genoscope - CEA"/>
            <person name="William W."/>
        </authorList>
    </citation>
    <scope>NUCLEOTIDE SEQUENCE [LARGE SCALE GENOMIC DNA]</scope>
</reference>
<evidence type="ECO:0000256" key="1">
    <source>
        <dbReference type="SAM" id="Coils"/>
    </source>
</evidence>